<dbReference type="PANTHER" id="PTHR36834">
    <property type="entry name" value="MEMBRANE PROTEIN-RELATED"/>
    <property type="match status" value="1"/>
</dbReference>
<proteinExistence type="predicted"/>
<comment type="caution">
    <text evidence="3">The sequence shown here is derived from an EMBL/GenBank/DDBJ whole genome shotgun (WGS) entry which is preliminary data.</text>
</comment>
<sequence length="224" mass="24627">MSTHSGIQLILIGLFLLGGFAAVLTALLRRNRNPRAVPALVAVVAFLFLCLGSVVMVLVQTMQNSGMVLFALLILTAVVMLCGMVWFLLGHVREMNKTILALLMTYLLVVLFVTLLSRQGQHNTSVIMELELFRALKMQDTDVLRHLLQNAALFVPLGVLLPLLHRSLRSVWWALLGGAALSTMIETTQLVLAVGQCDVNDILTNALGAVLGYGVFWLFGRRME</sequence>
<feature type="transmembrane region" description="Helical" evidence="1">
    <location>
        <begin position="6"/>
        <end position="28"/>
    </location>
</feature>
<dbReference type="Proteomes" id="UP000250997">
    <property type="component" value="Unassembled WGS sequence"/>
</dbReference>
<dbReference type="InterPro" id="IPR053150">
    <property type="entry name" value="Teicoplanin_resist-assoc"/>
</dbReference>
<feature type="transmembrane region" description="Helical" evidence="1">
    <location>
        <begin position="171"/>
        <end position="196"/>
    </location>
</feature>
<dbReference type="EMBL" id="PRLA01000012">
    <property type="protein sequence ID" value="RAW47921.1"/>
    <property type="molecule type" value="Genomic_DNA"/>
</dbReference>
<keyword evidence="1" id="KW-1133">Transmembrane helix</keyword>
<keyword evidence="1" id="KW-0812">Transmembrane</keyword>
<feature type="transmembrane region" description="Helical" evidence="1">
    <location>
        <begin position="98"/>
        <end position="116"/>
    </location>
</feature>
<evidence type="ECO:0000313" key="3">
    <source>
        <dbReference type="EMBL" id="RAW47921.1"/>
    </source>
</evidence>
<protein>
    <recommendedName>
        <fullName evidence="2">VanZ-like domain-containing protein</fullName>
    </recommendedName>
</protein>
<name>A0AAX1QES9_9FIRM</name>
<dbReference type="InterPro" id="IPR006976">
    <property type="entry name" value="VanZ-like"/>
</dbReference>
<feature type="domain" description="VanZ-like" evidence="2">
    <location>
        <begin position="105"/>
        <end position="219"/>
    </location>
</feature>
<evidence type="ECO:0000256" key="1">
    <source>
        <dbReference type="SAM" id="Phobius"/>
    </source>
</evidence>
<feature type="transmembrane region" description="Helical" evidence="1">
    <location>
        <begin position="40"/>
        <end position="61"/>
    </location>
</feature>
<gene>
    <name evidence="3" type="ORF">C4N27_12825</name>
</gene>
<dbReference type="RefSeq" id="WP_158394704.1">
    <property type="nucleotide sequence ID" value="NZ_CP026548.1"/>
</dbReference>
<feature type="transmembrane region" description="Helical" evidence="1">
    <location>
        <begin position="67"/>
        <end position="89"/>
    </location>
</feature>
<dbReference type="AlphaFoldDB" id="A0AAX1QES9"/>
<accession>A0AAX1QES9</accession>
<organism evidence="3 4">
    <name type="scientific">Faecalibacterium prausnitzii</name>
    <dbReference type="NCBI Taxonomy" id="853"/>
    <lineage>
        <taxon>Bacteria</taxon>
        <taxon>Bacillati</taxon>
        <taxon>Bacillota</taxon>
        <taxon>Clostridia</taxon>
        <taxon>Eubacteriales</taxon>
        <taxon>Oscillospiraceae</taxon>
        <taxon>Faecalibacterium</taxon>
    </lineage>
</organism>
<keyword evidence="1" id="KW-0472">Membrane</keyword>
<feature type="transmembrane region" description="Helical" evidence="1">
    <location>
        <begin position="147"/>
        <end position="164"/>
    </location>
</feature>
<dbReference type="Pfam" id="PF04892">
    <property type="entry name" value="VanZ"/>
    <property type="match status" value="1"/>
</dbReference>
<evidence type="ECO:0000313" key="4">
    <source>
        <dbReference type="Proteomes" id="UP000250997"/>
    </source>
</evidence>
<dbReference type="PANTHER" id="PTHR36834:SF1">
    <property type="entry name" value="INTEGRAL MEMBRANE PROTEIN"/>
    <property type="match status" value="1"/>
</dbReference>
<reference evidence="3 4" key="1">
    <citation type="submission" date="2018-02" db="EMBL/GenBank/DDBJ databases">
        <title>Complete genome sequencing of Faecalibacterium prausnitzii strains isolated from the human gut.</title>
        <authorList>
            <person name="Fitzgerald B.C."/>
            <person name="Shkoporov A.N."/>
            <person name="Ross P.R."/>
            <person name="Hill C."/>
        </authorList>
    </citation>
    <scope>NUCLEOTIDE SEQUENCE [LARGE SCALE GENOMIC DNA]</scope>
    <source>
        <strain evidence="3 4">APC942/18-1</strain>
    </source>
</reference>
<feature type="transmembrane region" description="Helical" evidence="1">
    <location>
        <begin position="202"/>
        <end position="220"/>
    </location>
</feature>
<evidence type="ECO:0000259" key="2">
    <source>
        <dbReference type="Pfam" id="PF04892"/>
    </source>
</evidence>